<organism evidence="2 3">
    <name type="scientific">Microbulbifer taiwanensis</name>
    <dbReference type="NCBI Taxonomy" id="986746"/>
    <lineage>
        <taxon>Bacteria</taxon>
        <taxon>Pseudomonadati</taxon>
        <taxon>Pseudomonadota</taxon>
        <taxon>Gammaproteobacteria</taxon>
        <taxon>Cellvibrionales</taxon>
        <taxon>Microbulbiferaceae</taxon>
        <taxon>Microbulbifer</taxon>
    </lineage>
</organism>
<keyword evidence="3" id="KW-1185">Reference proteome</keyword>
<comment type="caution">
    <text evidence="2">The sequence shown here is derived from an EMBL/GenBank/DDBJ whole genome shotgun (WGS) entry which is preliminary data.</text>
</comment>
<dbReference type="Proteomes" id="UP001596425">
    <property type="component" value="Unassembled WGS sequence"/>
</dbReference>
<sequence length="89" mass="9211">MGLHGWRLVSLIGAALLGGYLLATSAGIFLGSILPHSRSEATLIANLLSFAIYTGAIIWVFHLRKPGVAWLALSLASAALSLAGLALRG</sequence>
<keyword evidence="1" id="KW-0812">Transmembrane</keyword>
<evidence type="ECO:0000256" key="1">
    <source>
        <dbReference type="SAM" id="Phobius"/>
    </source>
</evidence>
<gene>
    <name evidence="2" type="ORF">ACFQBM_03895</name>
</gene>
<dbReference type="EMBL" id="JBHSVR010000001">
    <property type="protein sequence ID" value="MFC6632406.1"/>
    <property type="molecule type" value="Genomic_DNA"/>
</dbReference>
<name>A0ABW1YI21_9GAMM</name>
<dbReference type="RefSeq" id="WP_193193480.1">
    <property type="nucleotide sequence ID" value="NZ_JACZFR010000047.1"/>
</dbReference>
<protein>
    <submittedName>
        <fullName evidence="2">DUF3649 domain-containing protein</fullName>
    </submittedName>
</protein>
<feature type="transmembrane region" description="Helical" evidence="1">
    <location>
        <begin position="68"/>
        <end position="87"/>
    </location>
</feature>
<proteinExistence type="predicted"/>
<keyword evidence="1" id="KW-1133">Transmembrane helix</keyword>
<keyword evidence="1" id="KW-0472">Membrane</keyword>
<accession>A0ABW1YI21</accession>
<reference evidence="3" key="1">
    <citation type="journal article" date="2019" name="Int. J. Syst. Evol. Microbiol.">
        <title>The Global Catalogue of Microorganisms (GCM) 10K type strain sequencing project: providing services to taxonomists for standard genome sequencing and annotation.</title>
        <authorList>
            <consortium name="The Broad Institute Genomics Platform"/>
            <consortium name="The Broad Institute Genome Sequencing Center for Infectious Disease"/>
            <person name="Wu L."/>
            <person name="Ma J."/>
        </authorList>
    </citation>
    <scope>NUCLEOTIDE SEQUENCE [LARGE SCALE GENOMIC DNA]</scope>
    <source>
        <strain evidence="3">CGMCC 1.13718</strain>
    </source>
</reference>
<evidence type="ECO:0000313" key="3">
    <source>
        <dbReference type="Proteomes" id="UP001596425"/>
    </source>
</evidence>
<feature type="transmembrane region" description="Helical" evidence="1">
    <location>
        <begin position="43"/>
        <end position="62"/>
    </location>
</feature>
<evidence type="ECO:0000313" key="2">
    <source>
        <dbReference type="EMBL" id="MFC6632406.1"/>
    </source>
</evidence>
<feature type="transmembrane region" description="Helical" evidence="1">
    <location>
        <begin position="6"/>
        <end position="31"/>
    </location>
</feature>